<proteinExistence type="predicted"/>
<dbReference type="Gene3D" id="1.10.1760.20">
    <property type="match status" value="1"/>
</dbReference>
<feature type="transmembrane region" description="Helical" evidence="1">
    <location>
        <begin position="120"/>
        <end position="139"/>
    </location>
</feature>
<evidence type="ECO:0000313" key="2">
    <source>
        <dbReference type="EMBL" id="MBC5724830.1"/>
    </source>
</evidence>
<organism evidence="2 3">
    <name type="scientific">Agathobaculum faecis</name>
    <dbReference type="NCBI Taxonomy" id="2763013"/>
    <lineage>
        <taxon>Bacteria</taxon>
        <taxon>Bacillati</taxon>
        <taxon>Bacillota</taxon>
        <taxon>Clostridia</taxon>
        <taxon>Eubacteriales</taxon>
        <taxon>Butyricicoccaceae</taxon>
        <taxon>Agathobaculum</taxon>
    </lineage>
</organism>
<dbReference type="AlphaFoldDB" id="A0A923RXY8"/>
<dbReference type="Proteomes" id="UP000606499">
    <property type="component" value="Unassembled WGS sequence"/>
</dbReference>
<dbReference type="RefSeq" id="WP_159068027.1">
    <property type="nucleotide sequence ID" value="NZ_JACOPL010000004.1"/>
</dbReference>
<keyword evidence="3" id="KW-1185">Reference proteome</keyword>
<protein>
    <submittedName>
        <fullName evidence="2">Folate family ECF transporter S component</fullName>
    </submittedName>
</protein>
<name>A0A923RXY8_9FIRM</name>
<dbReference type="InterPro" id="IPR030949">
    <property type="entry name" value="ECF_S_folate_fam"/>
</dbReference>
<keyword evidence="1" id="KW-0472">Membrane</keyword>
<keyword evidence="1" id="KW-1133">Transmembrane helix</keyword>
<evidence type="ECO:0000256" key="1">
    <source>
        <dbReference type="SAM" id="Phobius"/>
    </source>
</evidence>
<keyword evidence="1" id="KW-0812">Transmembrane</keyword>
<feature type="transmembrane region" description="Helical" evidence="1">
    <location>
        <begin position="21"/>
        <end position="41"/>
    </location>
</feature>
<reference evidence="2" key="1">
    <citation type="submission" date="2020-08" db="EMBL/GenBank/DDBJ databases">
        <title>Genome public.</title>
        <authorList>
            <person name="Liu C."/>
            <person name="Sun Q."/>
        </authorList>
    </citation>
    <scope>NUCLEOTIDE SEQUENCE</scope>
    <source>
        <strain evidence="2">NSJ-28</strain>
    </source>
</reference>
<feature type="transmembrane region" description="Helical" evidence="1">
    <location>
        <begin position="159"/>
        <end position="177"/>
    </location>
</feature>
<accession>A0A923RXY8</accession>
<comment type="caution">
    <text evidence="2">The sequence shown here is derived from an EMBL/GenBank/DDBJ whole genome shotgun (WGS) entry which is preliminary data.</text>
</comment>
<dbReference type="EMBL" id="JACOPL010000004">
    <property type="protein sequence ID" value="MBC5724830.1"/>
    <property type="molecule type" value="Genomic_DNA"/>
</dbReference>
<feature type="transmembrane region" description="Helical" evidence="1">
    <location>
        <begin position="53"/>
        <end position="75"/>
    </location>
</feature>
<evidence type="ECO:0000313" key="3">
    <source>
        <dbReference type="Proteomes" id="UP000606499"/>
    </source>
</evidence>
<feature type="transmembrane region" description="Helical" evidence="1">
    <location>
        <begin position="87"/>
        <end position="108"/>
    </location>
</feature>
<sequence>MQKKQNIFVQSLRELKSTRCLALTALLIAVNITLDLLGLTIKLPPNLRIGFGFLCNAAIGMLFGPAVAMMAGIGTDVLGYFAGNLTMGAYFPGFTVTAIMGGLFWGVWLYPRRLTVGRAIGAKVCINLFCNIGLNSLWLSMTGGEAMNVLLALRIPKNLLVLPLEVVLLYFGMKMVLKIYMALPGTAGDACAVKADTTR</sequence>
<gene>
    <name evidence="2" type="ORF">H8S45_05080</name>
</gene>
<dbReference type="NCBIfam" id="TIGR04518">
    <property type="entry name" value="ECF_S_folT_fam"/>
    <property type="match status" value="1"/>
</dbReference>